<keyword evidence="4 8" id="KW-1133">Transmembrane helix</keyword>
<dbReference type="PANTHER" id="PTHR22730">
    <property type="entry name" value="PROMININ PROM PROTEIN"/>
    <property type="match status" value="1"/>
</dbReference>
<proteinExistence type="inferred from homology"/>
<evidence type="ECO:0000313" key="10">
    <source>
        <dbReference type="RefSeq" id="XP_015271415.1"/>
    </source>
</evidence>
<sequence>MTLRNLTQPEYLPQPTDPGDGLQGLFAMMHSFLGLVQPNTFPDFLPRLIKRETEVMSPDFYKEVLVYQAGFLVCIIIGILFIVVMPLVGLCFCCCRCCGNCGGRMYQKQKKHTGCQRRAFFASVLVITIILLAGDICAYVSNNRLSQNVDKSFSTFNNTMDNLHIFLHSIPQEVDFIIDSSSVPIQQTNASLLDIGNGLGGKIVNQLSGRAAPLLNTAEQLLKVIGVAEEELQNVNKSASRLQKLQEELAANLTTLRDSINKTLHTCGDPCQNDSVDGLPDIANFSMVPDVQHPLELVTNLTRLNLSATLVEAINVLNKIPEKVSEQAKNVASEGQAQLDGIKEKIATFRSSLPILDTLGNVSELLSDITKKADTYEPDIKIYDGYRRIVGICLCCLVLLIIVLNALGLLCGAFGLDTRAPPTKRGCLSNSGGDFLMASVGFSFIFAWLLMLLVLLTFLVGGNIYTLVCRPWATGQLLQFLETPGLFTESNLLRSLGLKDSNATLTSLYEDCKNDDSLWNTLQLGKMVSLDDILNISKYTQDIDSTLNKLDIRVNSTEFLTNNQMDSLRNLGKKNGSLNLNFTSALPQNLTQNLSAFADRLDNLANKTEGDTREQLRNQANSLREIQSWAKSSFSSEIQNLNSSIWQLNTSLSQIQELVNSTVTQADDFKTFNGTTEVVKNATLNFVHDVLDYFEVYLDWVKGTITGEVARCGPVAGTFDAANTIVCSYIVDAWNAFWFSLGWCTIFLLPSVILAVRLAKFYRRMRMDDVYEDNGETIELSRPPKAFKMPRPEVRK</sequence>
<accession>A0ABM1KCH8</accession>
<feature type="transmembrane region" description="Helical" evidence="8">
    <location>
        <begin position="119"/>
        <end position="141"/>
    </location>
</feature>
<reference evidence="10" key="1">
    <citation type="submission" date="2025-08" db="UniProtKB">
        <authorList>
            <consortium name="RefSeq"/>
        </authorList>
    </citation>
    <scope>IDENTIFICATION</scope>
</reference>
<feature type="transmembrane region" description="Helical" evidence="8">
    <location>
        <begin position="435"/>
        <end position="460"/>
    </location>
</feature>
<keyword evidence="3 8" id="KW-0812">Transmembrane</keyword>
<dbReference type="InterPro" id="IPR008795">
    <property type="entry name" value="Prominin"/>
</dbReference>
<feature type="transmembrane region" description="Helical" evidence="8">
    <location>
        <begin position="389"/>
        <end position="414"/>
    </location>
</feature>
<comment type="similarity">
    <text evidence="2">Belongs to the prominin family.</text>
</comment>
<evidence type="ECO:0000256" key="7">
    <source>
        <dbReference type="SAM" id="Coils"/>
    </source>
</evidence>
<evidence type="ECO:0000256" key="6">
    <source>
        <dbReference type="ARBA" id="ARBA00023180"/>
    </source>
</evidence>
<gene>
    <name evidence="10" type="primary">LOC107114442</name>
</gene>
<feature type="coiled-coil region" evidence="7">
    <location>
        <begin position="218"/>
        <end position="252"/>
    </location>
</feature>
<name>A0ABM1KCH8_GEKJA</name>
<evidence type="ECO:0000256" key="8">
    <source>
        <dbReference type="SAM" id="Phobius"/>
    </source>
</evidence>
<evidence type="ECO:0000256" key="4">
    <source>
        <dbReference type="ARBA" id="ARBA00022989"/>
    </source>
</evidence>
<evidence type="ECO:0000256" key="1">
    <source>
        <dbReference type="ARBA" id="ARBA00004475"/>
    </source>
</evidence>
<protein>
    <submittedName>
        <fullName evidence="10">Prominin-1-A-like</fullName>
    </submittedName>
</protein>
<dbReference type="RefSeq" id="XP_015271415.1">
    <property type="nucleotide sequence ID" value="XM_015415929.1"/>
</dbReference>
<feature type="transmembrane region" description="Helical" evidence="8">
    <location>
        <begin position="65"/>
        <end position="98"/>
    </location>
</feature>
<keyword evidence="7" id="KW-0175">Coiled coil</keyword>
<dbReference type="Proteomes" id="UP000694871">
    <property type="component" value="Unplaced"/>
</dbReference>
<keyword evidence="9" id="KW-1185">Reference proteome</keyword>
<evidence type="ECO:0000256" key="3">
    <source>
        <dbReference type="ARBA" id="ARBA00022692"/>
    </source>
</evidence>
<keyword evidence="6" id="KW-0325">Glycoprotein</keyword>
<organism evidence="9 10">
    <name type="scientific">Gekko japonicus</name>
    <name type="common">Schlegel's Japanese gecko</name>
    <dbReference type="NCBI Taxonomy" id="146911"/>
    <lineage>
        <taxon>Eukaryota</taxon>
        <taxon>Metazoa</taxon>
        <taxon>Chordata</taxon>
        <taxon>Craniata</taxon>
        <taxon>Vertebrata</taxon>
        <taxon>Euteleostomi</taxon>
        <taxon>Lepidosauria</taxon>
        <taxon>Squamata</taxon>
        <taxon>Bifurcata</taxon>
        <taxon>Gekkota</taxon>
        <taxon>Gekkonidae</taxon>
        <taxon>Gekkoninae</taxon>
        <taxon>Gekko</taxon>
    </lineage>
</organism>
<evidence type="ECO:0000256" key="2">
    <source>
        <dbReference type="ARBA" id="ARBA00006058"/>
    </source>
</evidence>
<evidence type="ECO:0000313" key="9">
    <source>
        <dbReference type="Proteomes" id="UP000694871"/>
    </source>
</evidence>
<dbReference type="GeneID" id="107114442"/>
<keyword evidence="5 8" id="KW-0472">Membrane</keyword>
<evidence type="ECO:0000256" key="5">
    <source>
        <dbReference type="ARBA" id="ARBA00023136"/>
    </source>
</evidence>
<comment type="subcellular location">
    <subcellularLocation>
        <location evidence="1">Cell projection</location>
        <location evidence="1">Microvillus membrane</location>
        <topology evidence="1">Multi-pass membrane protein</topology>
    </subcellularLocation>
</comment>
<feature type="transmembrane region" description="Helical" evidence="8">
    <location>
        <begin position="736"/>
        <end position="756"/>
    </location>
</feature>
<dbReference type="Pfam" id="PF05478">
    <property type="entry name" value="Prominin"/>
    <property type="match status" value="1"/>
</dbReference>
<dbReference type="PANTHER" id="PTHR22730:SF4">
    <property type="entry name" value="PROMININ-1-A-LIKE"/>
    <property type="match status" value="1"/>
</dbReference>